<dbReference type="Gene3D" id="1.20.1260.20">
    <property type="entry name" value="PPE superfamily"/>
    <property type="match status" value="1"/>
</dbReference>
<keyword evidence="3" id="KW-1185">Reference proteome</keyword>
<feature type="compositionally biased region" description="Basic and acidic residues" evidence="1">
    <location>
        <begin position="210"/>
        <end position="223"/>
    </location>
</feature>
<sequence>MSDQGGQFGFEYEQANMCFTGEVKTPFATGETIDSMKAMLADAKPGTVLGVADAWKHLHDHLVGGGDSVKGGFDKAVKHILEHWEGESADEFAKKAQKISRQIADCAKYASHTSIAMRNAGERLNDVKPKVDAIEVPGDVDSALNAIGDGLTRDDTKWRGEIQGNEGAQRALDNHHDDLSAGREEQLKTAALMETLALTYSSQARTMGSWDKRKPDAYDKEEFPGDPGGVAPVPIIVTPDIGGPSAVPGREGRTSAPAANVGTPKTGTPNISQGLPTSGTRLDTVAGGTTTTPGNGGTPASAGGRGAPAAGPAGGPAGGVPGGPGLVGRASGNRGVPAGGTSSAGAGTSAGRGGAGAGSGPGGRATSGSTGRGPLARERGGKLDTPKPGNAAGRQGGQGLHSSRGGTQAGQRGRNEMGAMRGGAPIGSNRRRDERESEGQRPDYLVEDEETWMPRRRNVAPPTID</sequence>
<gene>
    <name evidence="2" type="ORF">RM572_20770</name>
</gene>
<organism evidence="2 3">
    <name type="scientific">Streptomyces hazeniae</name>
    <dbReference type="NCBI Taxonomy" id="3075538"/>
    <lineage>
        <taxon>Bacteria</taxon>
        <taxon>Bacillati</taxon>
        <taxon>Actinomycetota</taxon>
        <taxon>Actinomycetes</taxon>
        <taxon>Kitasatosporales</taxon>
        <taxon>Streptomycetaceae</taxon>
        <taxon>Streptomyces</taxon>
    </lineage>
</organism>
<reference evidence="3" key="1">
    <citation type="submission" date="2023-07" db="EMBL/GenBank/DDBJ databases">
        <title>30 novel species of actinomycetes from the DSMZ collection.</title>
        <authorList>
            <person name="Nouioui I."/>
        </authorList>
    </citation>
    <scope>NUCLEOTIDE SEQUENCE [LARGE SCALE GENOMIC DNA]</scope>
    <source>
        <strain evidence="3">DSM 42041</strain>
    </source>
</reference>
<feature type="compositionally biased region" description="Low complexity" evidence="1">
    <location>
        <begin position="284"/>
        <end position="311"/>
    </location>
</feature>
<accession>A0ABU2NW30</accession>
<dbReference type="InterPro" id="IPR038332">
    <property type="entry name" value="PPE_sf"/>
</dbReference>
<evidence type="ECO:0000313" key="3">
    <source>
        <dbReference type="Proteomes" id="UP001183414"/>
    </source>
</evidence>
<evidence type="ECO:0000256" key="1">
    <source>
        <dbReference type="SAM" id="MobiDB-lite"/>
    </source>
</evidence>
<feature type="compositionally biased region" description="Gly residues" evidence="1">
    <location>
        <begin position="348"/>
        <end position="365"/>
    </location>
</feature>
<evidence type="ECO:0008006" key="4">
    <source>
        <dbReference type="Google" id="ProtNLM"/>
    </source>
</evidence>
<evidence type="ECO:0000313" key="2">
    <source>
        <dbReference type="EMBL" id="MDT0381194.1"/>
    </source>
</evidence>
<feature type="compositionally biased region" description="Basic and acidic residues" evidence="1">
    <location>
        <begin position="430"/>
        <end position="441"/>
    </location>
</feature>
<feature type="compositionally biased region" description="Polar residues" evidence="1">
    <location>
        <begin position="263"/>
        <end position="281"/>
    </location>
</feature>
<dbReference type="Proteomes" id="UP001183414">
    <property type="component" value="Unassembled WGS sequence"/>
</dbReference>
<dbReference type="EMBL" id="JAVREQ010000020">
    <property type="protein sequence ID" value="MDT0381194.1"/>
    <property type="molecule type" value="Genomic_DNA"/>
</dbReference>
<comment type="caution">
    <text evidence="2">The sequence shown here is derived from an EMBL/GenBank/DDBJ whole genome shotgun (WGS) entry which is preliminary data.</text>
</comment>
<feature type="region of interest" description="Disordered" evidence="1">
    <location>
        <begin position="209"/>
        <end position="465"/>
    </location>
</feature>
<feature type="compositionally biased region" description="Polar residues" evidence="1">
    <location>
        <begin position="400"/>
        <end position="410"/>
    </location>
</feature>
<dbReference type="RefSeq" id="WP_311674878.1">
    <property type="nucleotide sequence ID" value="NZ_JAVREQ010000020.1"/>
</dbReference>
<proteinExistence type="predicted"/>
<feature type="compositionally biased region" description="Gly residues" evidence="1">
    <location>
        <begin position="312"/>
        <end position="326"/>
    </location>
</feature>
<protein>
    <recommendedName>
        <fullName evidence="4">PPE family protein</fullName>
    </recommendedName>
</protein>
<name>A0ABU2NW30_9ACTN</name>
<feature type="compositionally biased region" description="Basic and acidic residues" evidence="1">
    <location>
        <begin position="375"/>
        <end position="385"/>
    </location>
</feature>